<dbReference type="SUPFAM" id="SSF52242">
    <property type="entry name" value="Cobalamin (vitamin B12)-binding domain"/>
    <property type="match status" value="1"/>
</dbReference>
<dbReference type="Pfam" id="PF01642">
    <property type="entry name" value="MM_CoA_mutase"/>
    <property type="match status" value="1"/>
</dbReference>
<keyword evidence="6" id="KW-0413">Isomerase</keyword>
<evidence type="ECO:0000256" key="4">
    <source>
        <dbReference type="ARBA" id="ARBA00022628"/>
    </source>
</evidence>
<evidence type="ECO:0000256" key="3">
    <source>
        <dbReference type="ARBA" id="ARBA00012398"/>
    </source>
</evidence>
<comment type="caution">
    <text evidence="9">The sequence shown here is derived from an EMBL/GenBank/DDBJ whole genome shotgun (WGS) entry which is preliminary data.</text>
</comment>
<dbReference type="EMBL" id="PYFT01000001">
    <property type="protein sequence ID" value="PSR57112.1"/>
    <property type="molecule type" value="Genomic_DNA"/>
</dbReference>
<dbReference type="InterPro" id="IPR016176">
    <property type="entry name" value="Cbl-dep_enz_cat"/>
</dbReference>
<dbReference type="SUPFAM" id="SSF51703">
    <property type="entry name" value="Cobalamin (vitamin B12)-dependent enzymes"/>
    <property type="match status" value="1"/>
</dbReference>
<dbReference type="GO" id="GO:0005737">
    <property type="term" value="C:cytoplasm"/>
    <property type="evidence" value="ECO:0007669"/>
    <property type="project" value="TreeGrafter"/>
</dbReference>
<dbReference type="InterPro" id="IPR006098">
    <property type="entry name" value="MMCoA_mutase_a_cat"/>
</dbReference>
<keyword evidence="10" id="KW-1185">Reference proteome</keyword>
<organism evidence="9 10">
    <name type="scientific">Adhaeribacter arboris</name>
    <dbReference type="NCBI Taxonomy" id="2072846"/>
    <lineage>
        <taxon>Bacteria</taxon>
        <taxon>Pseudomonadati</taxon>
        <taxon>Bacteroidota</taxon>
        <taxon>Cytophagia</taxon>
        <taxon>Cytophagales</taxon>
        <taxon>Hymenobacteraceae</taxon>
        <taxon>Adhaeribacter</taxon>
    </lineage>
</organism>
<evidence type="ECO:0000256" key="6">
    <source>
        <dbReference type="ARBA" id="ARBA00023235"/>
    </source>
</evidence>
<evidence type="ECO:0000256" key="7">
    <source>
        <dbReference type="ARBA" id="ARBA00023285"/>
    </source>
</evidence>
<evidence type="ECO:0000313" key="10">
    <source>
        <dbReference type="Proteomes" id="UP000240357"/>
    </source>
</evidence>
<dbReference type="AlphaFoldDB" id="A0A2T2YNM0"/>
<dbReference type="InterPro" id="IPR036724">
    <property type="entry name" value="Cobalamin-bd_sf"/>
</dbReference>
<gene>
    <name evidence="9" type="ORF">AHMF7605_28350</name>
</gene>
<reference evidence="9 10" key="1">
    <citation type="submission" date="2018-03" db="EMBL/GenBank/DDBJ databases">
        <title>Adhaeribacter sp. HMF7605 Genome sequencing and assembly.</title>
        <authorList>
            <person name="Kang H."/>
            <person name="Kang J."/>
            <person name="Cha I."/>
            <person name="Kim H."/>
            <person name="Joh K."/>
        </authorList>
    </citation>
    <scope>NUCLEOTIDE SEQUENCE [LARGE SCALE GENOMIC DNA]</scope>
    <source>
        <strain evidence="9 10">HMF7605</strain>
    </source>
</reference>
<evidence type="ECO:0000256" key="5">
    <source>
        <dbReference type="ARBA" id="ARBA00022723"/>
    </source>
</evidence>
<dbReference type="InterPro" id="IPR006158">
    <property type="entry name" value="Cobalamin-bd"/>
</dbReference>
<keyword evidence="4" id="KW-0846">Cobalamin</keyword>
<dbReference type="Gene3D" id="3.20.20.240">
    <property type="entry name" value="Methylmalonyl-CoA mutase"/>
    <property type="match status" value="1"/>
</dbReference>
<evidence type="ECO:0000256" key="1">
    <source>
        <dbReference type="ARBA" id="ARBA00001922"/>
    </source>
</evidence>
<dbReference type="PANTHER" id="PTHR48101:SF4">
    <property type="entry name" value="METHYLMALONYL-COA MUTASE, MITOCHONDRIAL"/>
    <property type="match status" value="1"/>
</dbReference>
<dbReference type="PANTHER" id="PTHR48101">
    <property type="entry name" value="METHYLMALONYL-COA MUTASE, MITOCHONDRIAL-RELATED"/>
    <property type="match status" value="1"/>
</dbReference>
<accession>A0A2T2YNM0</accession>
<dbReference type="EC" id="5.4.99.2" evidence="3"/>
<sequence>MKPDFSKISLAKTVEPKDLSQAESKTWKTAEQIPLRHFYTVADMPKLDHLGFTAGIPPYLRGPYSTMYVRSPWTIRQYAGFSTAEESNAFYRRNLAGGQKGLSVAFDLATHRGYDSDHPRVVGDVGKAGVAIDSVLDMKILFDQIPLDQMSVSMTMNGAVLPILAFYLVAAEEQGVKPEQLSGTIQNDILKEFMVRNTYIYPPEPSMRIVADIFAYTAQRMPKFNSISISGYHMHEAGATAAQELAYTLADGLEYVRTGLIAGLDIDQFAPRLSFFWAIGMNHFMEIAKLRAGRLLWAKLMQRFYPRNEKSLMLRAHCQTSGWSLTEQDPFNNVARTTVEALAAALGGTQSLHTNALDEAIALPTDFSARIARNTQLYLQHETNITKVVDPWGGSYYVETLTHELAHKAWELIQEVEDMGGMAQAIQTGLPKMRIEEAAARRQARIDSGRDVIVGVNKYRPEKNDYPVEVLDIDNTAVREIQIKRLTQLRAERNAAEVELALHALTQAARTGEENLVELAVVAARKRATLGEISSALEKIYGRHRAVIRAISGVYSAELSDDENFKKAKELADHFAQLDGRRPRIMVAKMGQDGHDRGSKVIATSFADLGFDVDIAPLFQTPQEVARQATENDVHVVGVSSLAAGHKTLIPQLIAELKALDRADILVIVGGVIPAQDYPFLYDSGVAGIFGPGTVISLAAQQILNKLISYWNA</sequence>
<evidence type="ECO:0000256" key="2">
    <source>
        <dbReference type="ARBA" id="ARBA00008465"/>
    </source>
</evidence>
<dbReference type="GO" id="GO:0031419">
    <property type="term" value="F:cobalamin binding"/>
    <property type="evidence" value="ECO:0007669"/>
    <property type="project" value="UniProtKB-KW"/>
</dbReference>
<evidence type="ECO:0000313" key="9">
    <source>
        <dbReference type="EMBL" id="PSR57112.1"/>
    </source>
</evidence>
<dbReference type="PROSITE" id="PS51332">
    <property type="entry name" value="B12_BINDING"/>
    <property type="match status" value="1"/>
</dbReference>
<dbReference type="RefSeq" id="WP_106933284.1">
    <property type="nucleotide sequence ID" value="NZ_PYFT01000001.1"/>
</dbReference>
<feature type="domain" description="B12-binding" evidence="8">
    <location>
        <begin position="582"/>
        <end position="713"/>
    </location>
</feature>
<dbReference type="OrthoDB" id="9762378at2"/>
<keyword evidence="7" id="KW-0170">Cobalt</keyword>
<keyword evidence="5" id="KW-0479">Metal-binding</keyword>
<dbReference type="InterPro" id="IPR058549">
    <property type="entry name" value="MeMalonylCoA_mutase_a/b_site"/>
</dbReference>
<dbReference type="CDD" id="cd03679">
    <property type="entry name" value="MM_CoA_mutase_alpha_like"/>
    <property type="match status" value="1"/>
</dbReference>
<dbReference type="GO" id="GO:0004494">
    <property type="term" value="F:methylmalonyl-CoA mutase activity"/>
    <property type="evidence" value="ECO:0007669"/>
    <property type="project" value="UniProtKB-EC"/>
</dbReference>
<dbReference type="NCBIfam" id="NF006944">
    <property type="entry name" value="PRK09426.1"/>
    <property type="match status" value="1"/>
</dbReference>
<evidence type="ECO:0000259" key="8">
    <source>
        <dbReference type="PROSITE" id="PS51332"/>
    </source>
</evidence>
<comment type="cofactor">
    <cofactor evidence="1">
        <name>adenosylcob(III)alamin</name>
        <dbReference type="ChEBI" id="CHEBI:18408"/>
    </cofactor>
</comment>
<dbReference type="NCBIfam" id="TIGR00640">
    <property type="entry name" value="acid_CoA_mut_C"/>
    <property type="match status" value="1"/>
</dbReference>
<dbReference type="GO" id="GO:0019678">
    <property type="term" value="P:propionate metabolic process, methylmalonyl pathway"/>
    <property type="evidence" value="ECO:0007669"/>
    <property type="project" value="TreeGrafter"/>
</dbReference>
<dbReference type="CDD" id="cd02071">
    <property type="entry name" value="MM_CoA_mut_B12_BD"/>
    <property type="match status" value="1"/>
</dbReference>
<dbReference type="GO" id="GO:0046872">
    <property type="term" value="F:metal ion binding"/>
    <property type="evidence" value="ECO:0007669"/>
    <property type="project" value="UniProtKB-KW"/>
</dbReference>
<dbReference type="Pfam" id="PF02310">
    <property type="entry name" value="B12-binding"/>
    <property type="match status" value="1"/>
</dbReference>
<proteinExistence type="inferred from homology"/>
<protein>
    <recommendedName>
        <fullName evidence="3">methylmalonyl-CoA mutase</fullName>
        <ecNumber evidence="3">5.4.99.2</ecNumber>
    </recommendedName>
</protein>
<comment type="similarity">
    <text evidence="2">Belongs to the methylmalonyl-CoA mutase family.</text>
</comment>
<dbReference type="PROSITE" id="PS00544">
    <property type="entry name" value="METMALONYL_COA_MUTASE"/>
    <property type="match status" value="1"/>
</dbReference>
<dbReference type="NCBIfam" id="TIGR00641">
    <property type="entry name" value="acid_CoA_mut_N"/>
    <property type="match status" value="1"/>
</dbReference>
<dbReference type="Proteomes" id="UP000240357">
    <property type="component" value="Unassembled WGS sequence"/>
</dbReference>
<dbReference type="InterPro" id="IPR006159">
    <property type="entry name" value="Acid_CoA_mut_C"/>
</dbReference>
<dbReference type="InterPro" id="IPR006099">
    <property type="entry name" value="MeMalonylCoA_mutase_a/b_cat"/>
</dbReference>
<name>A0A2T2YNM0_9BACT</name>
<dbReference type="FunFam" id="3.20.20.240:FF:000001">
    <property type="entry name" value="Probable methylmalonyl-coa mutase"/>
    <property type="match status" value="1"/>
</dbReference>
<dbReference type="FunFam" id="3.40.50.280:FF:000002">
    <property type="entry name" value="Methylmalonyl-CoA mutase, mitochondrial"/>
    <property type="match status" value="1"/>
</dbReference>
<dbReference type="Gene3D" id="3.40.50.280">
    <property type="entry name" value="Cobalamin-binding domain"/>
    <property type="match status" value="1"/>
</dbReference>